<evidence type="ECO:0000313" key="3">
    <source>
        <dbReference type="Proteomes" id="UP000247150"/>
    </source>
</evidence>
<gene>
    <name evidence="2" type="ORF">DFO73_106164</name>
</gene>
<name>A0A2V2ZVA6_9BACI</name>
<reference evidence="2 3" key="1">
    <citation type="submission" date="2018-05" db="EMBL/GenBank/DDBJ databases">
        <title>Freshwater and sediment microbial communities from various areas in North America, analyzing microbe dynamics in response to fracking.</title>
        <authorList>
            <person name="Lamendella R."/>
        </authorList>
    </citation>
    <scope>NUCLEOTIDE SEQUENCE [LARGE SCALE GENOMIC DNA]</scope>
    <source>
        <strain evidence="2 3">15_TX</strain>
    </source>
</reference>
<dbReference type="AlphaFoldDB" id="A0A2V2ZVA6"/>
<comment type="caution">
    <text evidence="2">The sequence shown here is derived from an EMBL/GenBank/DDBJ whole genome shotgun (WGS) entry which is preliminary data.</text>
</comment>
<keyword evidence="1" id="KW-0732">Signal</keyword>
<organism evidence="2 3">
    <name type="scientific">Cytobacillus oceanisediminis</name>
    <dbReference type="NCBI Taxonomy" id="665099"/>
    <lineage>
        <taxon>Bacteria</taxon>
        <taxon>Bacillati</taxon>
        <taxon>Bacillota</taxon>
        <taxon>Bacilli</taxon>
        <taxon>Bacillales</taxon>
        <taxon>Bacillaceae</taxon>
        <taxon>Cytobacillus</taxon>
    </lineage>
</organism>
<protein>
    <recommendedName>
        <fullName evidence="4">DUF4367 domain-containing protein</fullName>
    </recommendedName>
</protein>
<proteinExistence type="predicted"/>
<evidence type="ECO:0008006" key="4">
    <source>
        <dbReference type="Google" id="ProtNLM"/>
    </source>
</evidence>
<feature type="chain" id="PRO_5016166719" description="DUF4367 domain-containing protein" evidence="1">
    <location>
        <begin position="25"/>
        <end position="171"/>
    </location>
</feature>
<dbReference type="Proteomes" id="UP000247150">
    <property type="component" value="Unassembled WGS sequence"/>
</dbReference>
<accession>A0A2V2ZVA6</accession>
<feature type="signal peptide" evidence="1">
    <location>
        <begin position="1"/>
        <end position="24"/>
    </location>
</feature>
<dbReference type="EMBL" id="QGTW01000006">
    <property type="protein sequence ID" value="PWW28348.1"/>
    <property type="molecule type" value="Genomic_DNA"/>
</dbReference>
<dbReference type="OrthoDB" id="2882064at2"/>
<dbReference type="RefSeq" id="WP_110065202.1">
    <property type="nucleotide sequence ID" value="NZ_QGTW01000006.1"/>
</dbReference>
<dbReference type="PROSITE" id="PS51257">
    <property type="entry name" value="PROKAR_LIPOPROTEIN"/>
    <property type="match status" value="1"/>
</dbReference>
<sequence>MIHTCKFFSIAFIFILLSACSQQAAHPLVKEEIKGIQEFPHDFKIPAYMPFEVKETTLFSYHDGKDLGRTDSHYSVEISFKGRAEHDWIIIGVMPEIALENSTGTEEKQIQLSDGTKAEYYYNEATQIVTWNESGLNYNITVYLNNRGKEQYSQEELIKIADSLEPFYRSK</sequence>
<evidence type="ECO:0000256" key="1">
    <source>
        <dbReference type="SAM" id="SignalP"/>
    </source>
</evidence>
<evidence type="ECO:0000313" key="2">
    <source>
        <dbReference type="EMBL" id="PWW28348.1"/>
    </source>
</evidence>